<evidence type="ECO:0000313" key="3">
    <source>
        <dbReference type="Proteomes" id="UP000070544"/>
    </source>
</evidence>
<organism evidence="2 3">
    <name type="scientific">Gonapodya prolifera (strain JEL478)</name>
    <name type="common">Monoblepharis prolifera</name>
    <dbReference type="NCBI Taxonomy" id="1344416"/>
    <lineage>
        <taxon>Eukaryota</taxon>
        <taxon>Fungi</taxon>
        <taxon>Fungi incertae sedis</taxon>
        <taxon>Chytridiomycota</taxon>
        <taxon>Chytridiomycota incertae sedis</taxon>
        <taxon>Monoblepharidomycetes</taxon>
        <taxon>Monoblepharidales</taxon>
        <taxon>Gonapodyaceae</taxon>
        <taxon>Gonapodya</taxon>
    </lineage>
</organism>
<feature type="compositionally biased region" description="Low complexity" evidence="1">
    <location>
        <begin position="57"/>
        <end position="76"/>
    </location>
</feature>
<dbReference type="EMBL" id="KQ965738">
    <property type="protein sequence ID" value="KXS19604.1"/>
    <property type="molecule type" value="Genomic_DNA"/>
</dbReference>
<evidence type="ECO:0000256" key="1">
    <source>
        <dbReference type="SAM" id="MobiDB-lite"/>
    </source>
</evidence>
<name>A0A139ASH4_GONPJ</name>
<reference evidence="2 3" key="1">
    <citation type="journal article" date="2015" name="Genome Biol. Evol.">
        <title>Phylogenomic analyses indicate that early fungi evolved digesting cell walls of algal ancestors of land plants.</title>
        <authorList>
            <person name="Chang Y."/>
            <person name="Wang S."/>
            <person name="Sekimoto S."/>
            <person name="Aerts A.L."/>
            <person name="Choi C."/>
            <person name="Clum A."/>
            <person name="LaButti K.M."/>
            <person name="Lindquist E.A."/>
            <person name="Yee Ngan C."/>
            <person name="Ohm R.A."/>
            <person name="Salamov A.A."/>
            <person name="Grigoriev I.V."/>
            <person name="Spatafora J.W."/>
            <person name="Berbee M.L."/>
        </authorList>
    </citation>
    <scope>NUCLEOTIDE SEQUENCE [LARGE SCALE GENOMIC DNA]</scope>
    <source>
        <strain evidence="2 3">JEL478</strain>
    </source>
</reference>
<evidence type="ECO:0000313" key="2">
    <source>
        <dbReference type="EMBL" id="KXS19604.1"/>
    </source>
</evidence>
<gene>
    <name evidence="2" type="ORF">M427DRAFT_454227</name>
</gene>
<feature type="compositionally biased region" description="Polar residues" evidence="1">
    <location>
        <begin position="21"/>
        <end position="39"/>
    </location>
</feature>
<dbReference type="AlphaFoldDB" id="A0A139ASH4"/>
<accession>A0A139ASH4</accession>
<keyword evidence="3" id="KW-1185">Reference proteome</keyword>
<feature type="region of interest" description="Disordered" evidence="1">
    <location>
        <begin position="142"/>
        <end position="165"/>
    </location>
</feature>
<protein>
    <submittedName>
        <fullName evidence="2">Uncharacterized protein</fullName>
    </submittedName>
</protein>
<feature type="region of interest" description="Disordered" evidence="1">
    <location>
        <begin position="19"/>
        <end position="39"/>
    </location>
</feature>
<feature type="region of interest" description="Disordered" evidence="1">
    <location>
        <begin position="56"/>
        <end position="87"/>
    </location>
</feature>
<dbReference type="Proteomes" id="UP000070544">
    <property type="component" value="Unassembled WGS sequence"/>
</dbReference>
<proteinExistence type="predicted"/>
<feature type="compositionally biased region" description="Pro residues" evidence="1">
    <location>
        <begin position="142"/>
        <end position="153"/>
    </location>
</feature>
<sequence length="165" mass="17677">MPEISPVADRLDSAVTLVDSADSSSPLTSNPSPHVSVPAQNVWKSRMLAARNPVNVSSTDSIPFSDSSTSPSLPLTNGTITLPDAATNDISTTTPVWAGEHFPDLGKLPQVMDDTKHFHHPTRPHHPPLLRLPSHRALPLPPTLFLPPMPPRNLNPGGPNGHLSR</sequence>